<sequence length="54" mass="5924">MVAKDWKASKAKQQPSGSQKQPASDTRLGLTRARQDGTGETRQKAWRNTGGTHN</sequence>
<dbReference type="RefSeq" id="WP_345352378.1">
    <property type="nucleotide sequence ID" value="NZ_BAABHJ010000005.1"/>
</dbReference>
<dbReference type="Proteomes" id="UP001500212">
    <property type="component" value="Unassembled WGS sequence"/>
</dbReference>
<proteinExistence type="predicted"/>
<comment type="caution">
    <text evidence="2">The sequence shown here is derived from an EMBL/GenBank/DDBJ whole genome shotgun (WGS) entry which is preliminary data.</text>
</comment>
<protein>
    <submittedName>
        <fullName evidence="2">Uncharacterized protein</fullName>
    </submittedName>
</protein>
<feature type="region of interest" description="Disordered" evidence="1">
    <location>
        <begin position="1"/>
        <end position="54"/>
    </location>
</feature>
<feature type="compositionally biased region" description="Basic and acidic residues" evidence="1">
    <location>
        <begin position="33"/>
        <end position="43"/>
    </location>
</feature>
<accession>A0ABP8TEE9</accession>
<reference evidence="3" key="1">
    <citation type="journal article" date="2019" name="Int. J. Syst. Evol. Microbiol.">
        <title>The Global Catalogue of Microorganisms (GCM) 10K type strain sequencing project: providing services to taxonomists for standard genome sequencing and annotation.</title>
        <authorList>
            <consortium name="The Broad Institute Genomics Platform"/>
            <consortium name="The Broad Institute Genome Sequencing Center for Infectious Disease"/>
            <person name="Wu L."/>
            <person name="Ma J."/>
        </authorList>
    </citation>
    <scope>NUCLEOTIDE SEQUENCE [LARGE SCALE GENOMIC DNA]</scope>
    <source>
        <strain evidence="3">JCM 17938</strain>
    </source>
</reference>
<evidence type="ECO:0000313" key="2">
    <source>
        <dbReference type="EMBL" id="GAA4606180.1"/>
    </source>
</evidence>
<evidence type="ECO:0000256" key="1">
    <source>
        <dbReference type="SAM" id="MobiDB-lite"/>
    </source>
</evidence>
<name>A0ABP8TEE9_9ACTN</name>
<gene>
    <name evidence="2" type="ORF">GCM10023195_21990</name>
</gene>
<evidence type="ECO:0000313" key="3">
    <source>
        <dbReference type="Proteomes" id="UP001500212"/>
    </source>
</evidence>
<organism evidence="2 3">
    <name type="scientific">Actinoallomurus liliacearum</name>
    <dbReference type="NCBI Taxonomy" id="1080073"/>
    <lineage>
        <taxon>Bacteria</taxon>
        <taxon>Bacillati</taxon>
        <taxon>Actinomycetota</taxon>
        <taxon>Actinomycetes</taxon>
        <taxon>Streptosporangiales</taxon>
        <taxon>Thermomonosporaceae</taxon>
        <taxon>Actinoallomurus</taxon>
    </lineage>
</organism>
<dbReference type="EMBL" id="BAABHJ010000005">
    <property type="protein sequence ID" value="GAA4606180.1"/>
    <property type="molecule type" value="Genomic_DNA"/>
</dbReference>
<feature type="compositionally biased region" description="Polar residues" evidence="1">
    <location>
        <begin position="11"/>
        <end position="24"/>
    </location>
</feature>
<keyword evidence="3" id="KW-1185">Reference proteome</keyword>